<evidence type="ECO:0000256" key="4">
    <source>
        <dbReference type="ARBA" id="ARBA00022729"/>
    </source>
</evidence>
<dbReference type="CDD" id="cd00995">
    <property type="entry name" value="PBP2_NikA_DppA_OppA_like"/>
    <property type="match status" value="1"/>
</dbReference>
<feature type="chain" id="PRO_5046199542" evidence="5">
    <location>
        <begin position="22"/>
        <end position="536"/>
    </location>
</feature>
<comment type="caution">
    <text evidence="7">The sequence shown here is derived from an EMBL/GenBank/DDBJ whole genome shotgun (WGS) entry which is preliminary data.</text>
</comment>
<dbReference type="PANTHER" id="PTHR30290:SF9">
    <property type="entry name" value="OLIGOPEPTIDE-BINDING PROTEIN APPA"/>
    <property type="match status" value="1"/>
</dbReference>
<name>A0ABV1GEB1_9FIRM</name>
<dbReference type="SUPFAM" id="SSF53850">
    <property type="entry name" value="Periplasmic binding protein-like II"/>
    <property type="match status" value="1"/>
</dbReference>
<evidence type="ECO:0000259" key="6">
    <source>
        <dbReference type="Pfam" id="PF00496"/>
    </source>
</evidence>
<dbReference type="PANTHER" id="PTHR30290">
    <property type="entry name" value="PERIPLASMIC BINDING COMPONENT OF ABC TRANSPORTER"/>
    <property type="match status" value="1"/>
</dbReference>
<protein>
    <submittedName>
        <fullName evidence="7">ABC transporter substrate-binding protein</fullName>
    </submittedName>
</protein>
<evidence type="ECO:0000313" key="8">
    <source>
        <dbReference type="Proteomes" id="UP001477672"/>
    </source>
</evidence>
<dbReference type="InterPro" id="IPR039424">
    <property type="entry name" value="SBP_5"/>
</dbReference>
<dbReference type="Pfam" id="PF00496">
    <property type="entry name" value="SBP_bac_5"/>
    <property type="match status" value="1"/>
</dbReference>
<evidence type="ECO:0000256" key="3">
    <source>
        <dbReference type="ARBA" id="ARBA00022448"/>
    </source>
</evidence>
<comment type="subcellular location">
    <subcellularLocation>
        <location evidence="1">Cell membrane</location>
        <topology evidence="1">Lipid-anchor</topology>
    </subcellularLocation>
</comment>
<feature type="domain" description="Solute-binding protein family 5" evidence="6">
    <location>
        <begin position="87"/>
        <end position="451"/>
    </location>
</feature>
<evidence type="ECO:0000256" key="1">
    <source>
        <dbReference type="ARBA" id="ARBA00004193"/>
    </source>
</evidence>
<dbReference type="EMBL" id="JBBMFA010000083">
    <property type="protein sequence ID" value="MEQ2520190.1"/>
    <property type="molecule type" value="Genomic_DNA"/>
</dbReference>
<evidence type="ECO:0000256" key="5">
    <source>
        <dbReference type="SAM" id="SignalP"/>
    </source>
</evidence>
<gene>
    <name evidence="7" type="ORF">WMO24_07075</name>
</gene>
<evidence type="ECO:0000313" key="7">
    <source>
        <dbReference type="EMBL" id="MEQ2520190.1"/>
    </source>
</evidence>
<dbReference type="InterPro" id="IPR023765">
    <property type="entry name" value="SBP_5_CS"/>
</dbReference>
<dbReference type="Gene3D" id="3.90.76.10">
    <property type="entry name" value="Dipeptide-binding Protein, Domain 1"/>
    <property type="match status" value="1"/>
</dbReference>
<organism evidence="7 8">
    <name type="scientific">Ruthenibacterium intestinale</name>
    <dbReference type="NCBI Taxonomy" id="3133163"/>
    <lineage>
        <taxon>Bacteria</taxon>
        <taxon>Bacillati</taxon>
        <taxon>Bacillota</taxon>
        <taxon>Clostridia</taxon>
        <taxon>Eubacteriales</taxon>
        <taxon>Oscillospiraceae</taxon>
        <taxon>Ruthenibacterium</taxon>
    </lineage>
</organism>
<dbReference type="PROSITE" id="PS51257">
    <property type="entry name" value="PROKAR_LIPOPROTEIN"/>
    <property type="match status" value="1"/>
</dbReference>
<evidence type="ECO:0000256" key="2">
    <source>
        <dbReference type="ARBA" id="ARBA00005695"/>
    </source>
</evidence>
<reference evidence="7 8" key="1">
    <citation type="submission" date="2024-03" db="EMBL/GenBank/DDBJ databases">
        <title>Human intestinal bacterial collection.</title>
        <authorList>
            <person name="Pauvert C."/>
            <person name="Hitch T.C.A."/>
            <person name="Clavel T."/>
        </authorList>
    </citation>
    <scope>NUCLEOTIDE SEQUENCE [LARGE SCALE GENOMIC DNA]</scope>
    <source>
        <strain evidence="7 8">CLA-JM-H11</strain>
    </source>
</reference>
<keyword evidence="3" id="KW-0813">Transport</keyword>
<sequence length="536" mass="58780">MKKNKLLAFVLAAALGASMLAACGSSGSSTAAGDGASTAAGETAYKDTITIATGSDQNYMDGQMNNTNDDYLRACYSQLVRRSADNELVGDLAESWEVSEDGCTWTFHLKKGVKFHSGKELTSADVKASYDRLLDTENPVRYSSLATGYISECKVVDDYTVQLITPSPIAPFLANLTHRSNLILNADYIEKYGADLGLTAESVDGTGPYKLASWDREQEMVLERFDDYFGGAVPTKTIDILIVSDANARQVALETGEVDMTTVASSEVPTLKDKEGIKIWSFGSIGAHGLQFNCAHEYLSDTRLRQAVSYAIDRQAIIDALYSDVGEVACTAPVNPLVWGYHDFGVIEQDQDKARELMAEAGYPDGFEFSIMVYTNYNKSLETCEMIVSDLAEVGITATIETVDNATFNSSMGSRSTPGEDFPWGMFFMGYGAGTADCDEGLRRIWETSPDGNNNNNYGWYSNAEVDELLNAAASEMDEEARLELYKQAQQILYIDDPAAVWTNDRLTIWASSDKLEGLKLNVNKVIFWDELRCAE</sequence>
<dbReference type="RefSeq" id="WP_349215654.1">
    <property type="nucleotide sequence ID" value="NZ_JBBMFA010000083.1"/>
</dbReference>
<feature type="signal peptide" evidence="5">
    <location>
        <begin position="1"/>
        <end position="21"/>
    </location>
</feature>
<dbReference type="InterPro" id="IPR030678">
    <property type="entry name" value="Peptide/Ni-bd"/>
</dbReference>
<dbReference type="PROSITE" id="PS01040">
    <property type="entry name" value="SBP_BACTERIAL_5"/>
    <property type="match status" value="1"/>
</dbReference>
<comment type="similarity">
    <text evidence="2">Belongs to the bacterial solute-binding protein 5 family.</text>
</comment>
<accession>A0ABV1GEB1</accession>
<dbReference type="PIRSF" id="PIRSF002741">
    <property type="entry name" value="MppA"/>
    <property type="match status" value="1"/>
</dbReference>
<keyword evidence="4 5" id="KW-0732">Signal</keyword>
<dbReference type="Gene3D" id="3.40.190.10">
    <property type="entry name" value="Periplasmic binding protein-like II"/>
    <property type="match status" value="1"/>
</dbReference>
<dbReference type="InterPro" id="IPR000914">
    <property type="entry name" value="SBP_5_dom"/>
</dbReference>
<dbReference type="Gene3D" id="3.10.105.10">
    <property type="entry name" value="Dipeptide-binding Protein, Domain 3"/>
    <property type="match status" value="1"/>
</dbReference>
<proteinExistence type="inferred from homology"/>
<keyword evidence="8" id="KW-1185">Reference proteome</keyword>
<dbReference type="Proteomes" id="UP001477672">
    <property type="component" value="Unassembled WGS sequence"/>
</dbReference>